<evidence type="ECO:0000259" key="10">
    <source>
        <dbReference type="PROSITE" id="PS51873"/>
    </source>
</evidence>
<dbReference type="GeneID" id="54489052"/>
<evidence type="ECO:0000313" key="12">
    <source>
        <dbReference type="Proteomes" id="UP000799437"/>
    </source>
</evidence>
<dbReference type="SUPFAM" id="SSF57850">
    <property type="entry name" value="RING/U-box"/>
    <property type="match status" value="2"/>
</dbReference>
<dbReference type="Pfam" id="PF01485">
    <property type="entry name" value="IBR"/>
    <property type="match status" value="1"/>
</dbReference>
<protein>
    <recommendedName>
        <fullName evidence="2">RBR-type E3 ubiquitin transferase</fullName>
        <ecNumber evidence="2">2.3.2.31</ecNumber>
    </recommendedName>
</protein>
<evidence type="ECO:0000256" key="9">
    <source>
        <dbReference type="SAM" id="MobiDB-lite"/>
    </source>
</evidence>
<dbReference type="RefSeq" id="XP_033603554.1">
    <property type="nucleotide sequence ID" value="XM_033747998.1"/>
</dbReference>
<feature type="compositionally biased region" description="Basic and acidic residues" evidence="9">
    <location>
        <begin position="210"/>
        <end position="220"/>
    </location>
</feature>
<dbReference type="PROSITE" id="PS51873">
    <property type="entry name" value="TRIAD"/>
    <property type="match status" value="1"/>
</dbReference>
<dbReference type="InterPro" id="IPR002867">
    <property type="entry name" value="IBR_dom"/>
</dbReference>
<feature type="region of interest" description="Disordered" evidence="9">
    <location>
        <begin position="477"/>
        <end position="519"/>
    </location>
</feature>
<dbReference type="Proteomes" id="UP000799437">
    <property type="component" value="Unassembled WGS sequence"/>
</dbReference>
<feature type="domain" description="RING-type" evidence="10">
    <location>
        <begin position="256"/>
        <end position="458"/>
    </location>
</feature>
<feature type="compositionally biased region" description="Basic residues" evidence="9">
    <location>
        <begin position="88"/>
        <end position="98"/>
    </location>
</feature>
<keyword evidence="12" id="KW-1185">Reference proteome</keyword>
<dbReference type="AlphaFoldDB" id="A0A6A6WEG1"/>
<dbReference type="GO" id="GO:0008270">
    <property type="term" value="F:zinc ion binding"/>
    <property type="evidence" value="ECO:0007669"/>
    <property type="project" value="UniProtKB-KW"/>
</dbReference>
<accession>A0A6A6WEG1</accession>
<keyword evidence="8" id="KW-0862">Zinc</keyword>
<feature type="compositionally biased region" description="Acidic residues" evidence="9">
    <location>
        <begin position="1"/>
        <end position="10"/>
    </location>
</feature>
<feature type="compositionally biased region" description="Basic and acidic residues" evidence="9">
    <location>
        <begin position="73"/>
        <end position="87"/>
    </location>
</feature>
<feature type="compositionally biased region" description="Polar residues" evidence="9">
    <location>
        <begin position="487"/>
        <end position="512"/>
    </location>
</feature>
<reference evidence="11" key="1">
    <citation type="journal article" date="2020" name="Stud. Mycol.">
        <title>101 Dothideomycetes genomes: a test case for predicting lifestyles and emergence of pathogens.</title>
        <authorList>
            <person name="Haridas S."/>
            <person name="Albert R."/>
            <person name="Binder M."/>
            <person name="Bloem J."/>
            <person name="Labutti K."/>
            <person name="Salamov A."/>
            <person name="Andreopoulos B."/>
            <person name="Baker S."/>
            <person name="Barry K."/>
            <person name="Bills G."/>
            <person name="Bluhm B."/>
            <person name="Cannon C."/>
            <person name="Castanera R."/>
            <person name="Culley D."/>
            <person name="Daum C."/>
            <person name="Ezra D."/>
            <person name="Gonzalez J."/>
            <person name="Henrissat B."/>
            <person name="Kuo A."/>
            <person name="Liang C."/>
            <person name="Lipzen A."/>
            <person name="Lutzoni F."/>
            <person name="Magnuson J."/>
            <person name="Mondo S."/>
            <person name="Nolan M."/>
            <person name="Ohm R."/>
            <person name="Pangilinan J."/>
            <person name="Park H.-J."/>
            <person name="Ramirez L."/>
            <person name="Alfaro M."/>
            <person name="Sun H."/>
            <person name="Tritt A."/>
            <person name="Yoshinaga Y."/>
            <person name="Zwiers L.-H."/>
            <person name="Turgeon B."/>
            <person name="Goodwin S."/>
            <person name="Spatafora J."/>
            <person name="Crous P."/>
            <person name="Grigoriev I."/>
        </authorList>
    </citation>
    <scope>NUCLEOTIDE SEQUENCE</scope>
    <source>
        <strain evidence="11">CBS 121739</strain>
    </source>
</reference>
<evidence type="ECO:0000256" key="5">
    <source>
        <dbReference type="ARBA" id="ARBA00022737"/>
    </source>
</evidence>
<feature type="compositionally biased region" description="Basic and acidic residues" evidence="9">
    <location>
        <begin position="114"/>
        <end position="143"/>
    </location>
</feature>
<evidence type="ECO:0000313" key="11">
    <source>
        <dbReference type="EMBL" id="KAF2761103.1"/>
    </source>
</evidence>
<name>A0A6A6WEG1_9PEZI</name>
<keyword evidence="7" id="KW-0833">Ubl conjugation pathway</keyword>
<evidence type="ECO:0000256" key="8">
    <source>
        <dbReference type="ARBA" id="ARBA00022833"/>
    </source>
</evidence>
<evidence type="ECO:0000256" key="4">
    <source>
        <dbReference type="ARBA" id="ARBA00022723"/>
    </source>
</evidence>
<dbReference type="Gene3D" id="1.20.120.1750">
    <property type="match status" value="1"/>
</dbReference>
<evidence type="ECO:0000256" key="2">
    <source>
        <dbReference type="ARBA" id="ARBA00012251"/>
    </source>
</evidence>
<keyword evidence="3" id="KW-0808">Transferase</keyword>
<feature type="compositionally biased region" description="Basic and acidic residues" evidence="9">
    <location>
        <begin position="26"/>
        <end position="66"/>
    </location>
</feature>
<evidence type="ECO:0000256" key="6">
    <source>
        <dbReference type="ARBA" id="ARBA00022771"/>
    </source>
</evidence>
<keyword evidence="5" id="KW-0677">Repeat</keyword>
<keyword evidence="4" id="KW-0479">Metal-binding</keyword>
<evidence type="ECO:0000256" key="3">
    <source>
        <dbReference type="ARBA" id="ARBA00022679"/>
    </source>
</evidence>
<feature type="region of interest" description="Disordered" evidence="9">
    <location>
        <begin position="1"/>
        <end position="162"/>
    </location>
</feature>
<sequence>MAPYADDDYEHADHHRPRRRKHRSSHRESSHSYERERDRDSLRYEQPDLPELRRARVQYYDRDSDQHRRRHSRDLDEVERRMAYERSVRRKPSVRRIKVVREDDMDGRRRRSSRRADDESRSGEHVYRSRERSRDRSAEEPRRRYTVRHVPADKDLRRSKTRKLAEEVVVEEELAARPEVDARPHRASSIRESPRPYMATRPARRSTSTRVRETAPEEARSPPPTVSASPMKTRRHSTGILGLFRPIPAPTPVVERRVECVVCLQDSSYPLKAAKLSCGHGQCHECLRRQFSLSVKDPQHMPPRCCTDEHIPLKYVDRLFNDKFKMLWNQKYEEYTTKNRVYCPYRDCGQWIKPSNIKKDSTTGRMYGKCGRCRQKMCVKCNGKFHTKRNCPKDEETKRVIEMAKEKGWQRCYNCKTMVELKEGCYHMTCRCTAQFCMLCAAKWKTCTCPWFEHPDLEPAERLLNMQVPHVYHVPIDTYRRPPSPPTSQAQPLRRSNTTTYTSLPRRSNSLRQPVAPTNPIDHVTRFFQATLNMGNPTPPSSHERNRDVDVQVYGVGNAGGHHLNESYAIRPTHRHSVSASAASRPRPAAPSAVAAQRAWRFNIAPRRERERREAPPARDVAASIMAGLSKGGGRTGSNRVDTWRLHVRHDPDAVAVADRFPDEVWSEVDSDLGYES</sequence>
<evidence type="ECO:0000256" key="7">
    <source>
        <dbReference type="ARBA" id="ARBA00022786"/>
    </source>
</evidence>
<proteinExistence type="predicted"/>
<dbReference type="GO" id="GO:0016567">
    <property type="term" value="P:protein ubiquitination"/>
    <property type="evidence" value="ECO:0007669"/>
    <property type="project" value="InterPro"/>
</dbReference>
<feature type="compositionally biased region" description="Low complexity" evidence="9">
    <location>
        <begin position="199"/>
        <end position="209"/>
    </location>
</feature>
<dbReference type="GO" id="GO:0061630">
    <property type="term" value="F:ubiquitin protein ligase activity"/>
    <property type="evidence" value="ECO:0007669"/>
    <property type="project" value="UniProtKB-EC"/>
</dbReference>
<evidence type="ECO:0000256" key="1">
    <source>
        <dbReference type="ARBA" id="ARBA00001798"/>
    </source>
</evidence>
<comment type="catalytic activity">
    <reaction evidence="1">
        <text>[E2 ubiquitin-conjugating enzyme]-S-ubiquitinyl-L-cysteine + [acceptor protein]-L-lysine = [E2 ubiquitin-conjugating enzyme]-L-cysteine + [acceptor protein]-N(6)-ubiquitinyl-L-lysine.</text>
        <dbReference type="EC" id="2.3.2.31"/>
    </reaction>
</comment>
<gene>
    <name evidence="11" type="ORF">EJ05DRAFT_508309</name>
</gene>
<feature type="compositionally biased region" description="Basic residues" evidence="9">
    <location>
        <begin position="14"/>
        <end position="25"/>
    </location>
</feature>
<organism evidence="11 12">
    <name type="scientific">Pseudovirgaria hyperparasitica</name>
    <dbReference type="NCBI Taxonomy" id="470096"/>
    <lineage>
        <taxon>Eukaryota</taxon>
        <taxon>Fungi</taxon>
        <taxon>Dikarya</taxon>
        <taxon>Ascomycota</taxon>
        <taxon>Pezizomycotina</taxon>
        <taxon>Dothideomycetes</taxon>
        <taxon>Dothideomycetes incertae sedis</taxon>
        <taxon>Acrospermales</taxon>
        <taxon>Acrospermaceae</taxon>
        <taxon>Pseudovirgaria</taxon>
    </lineage>
</organism>
<dbReference type="InterPro" id="IPR044066">
    <property type="entry name" value="TRIAD_supradom"/>
</dbReference>
<keyword evidence="6" id="KW-0863">Zinc-finger</keyword>
<feature type="compositionally biased region" description="Basic and acidic residues" evidence="9">
    <location>
        <begin position="175"/>
        <end position="184"/>
    </location>
</feature>
<feature type="compositionally biased region" description="Basic and acidic residues" evidence="9">
    <location>
        <begin position="150"/>
        <end position="162"/>
    </location>
</feature>
<dbReference type="EMBL" id="ML996567">
    <property type="protein sequence ID" value="KAF2761103.1"/>
    <property type="molecule type" value="Genomic_DNA"/>
</dbReference>
<dbReference type="OrthoDB" id="9977870at2759"/>
<dbReference type="InterPro" id="IPR031127">
    <property type="entry name" value="E3_UB_ligase_RBR"/>
</dbReference>
<dbReference type="EC" id="2.3.2.31" evidence="2"/>
<dbReference type="CDD" id="cd22584">
    <property type="entry name" value="Rcat_RBR_unk"/>
    <property type="match status" value="1"/>
</dbReference>
<feature type="region of interest" description="Disordered" evidence="9">
    <location>
        <begin position="175"/>
        <end position="233"/>
    </location>
</feature>
<dbReference type="PANTHER" id="PTHR11685">
    <property type="entry name" value="RBR FAMILY RING FINGER AND IBR DOMAIN-CONTAINING"/>
    <property type="match status" value="1"/>
</dbReference>